<reference evidence="1 2" key="1">
    <citation type="journal article" date="2019" name="Commun. Biol.">
        <title>The bagworm genome reveals a unique fibroin gene that provides high tensile strength.</title>
        <authorList>
            <person name="Kono N."/>
            <person name="Nakamura H."/>
            <person name="Ohtoshi R."/>
            <person name="Tomita M."/>
            <person name="Numata K."/>
            <person name="Arakawa K."/>
        </authorList>
    </citation>
    <scope>NUCLEOTIDE SEQUENCE [LARGE SCALE GENOMIC DNA]</scope>
</reference>
<dbReference type="EMBL" id="BGZK01000119">
    <property type="protein sequence ID" value="GBP20562.1"/>
    <property type="molecule type" value="Genomic_DNA"/>
</dbReference>
<accession>A0A4C1U2M6</accession>
<protein>
    <submittedName>
        <fullName evidence="1">Uncharacterized protein</fullName>
    </submittedName>
</protein>
<name>A0A4C1U2M6_EUMVA</name>
<gene>
    <name evidence="1" type="ORF">EVAR_78941_1</name>
</gene>
<organism evidence="1 2">
    <name type="scientific">Eumeta variegata</name>
    <name type="common">Bagworm moth</name>
    <name type="synonym">Eumeta japonica</name>
    <dbReference type="NCBI Taxonomy" id="151549"/>
    <lineage>
        <taxon>Eukaryota</taxon>
        <taxon>Metazoa</taxon>
        <taxon>Ecdysozoa</taxon>
        <taxon>Arthropoda</taxon>
        <taxon>Hexapoda</taxon>
        <taxon>Insecta</taxon>
        <taxon>Pterygota</taxon>
        <taxon>Neoptera</taxon>
        <taxon>Endopterygota</taxon>
        <taxon>Lepidoptera</taxon>
        <taxon>Glossata</taxon>
        <taxon>Ditrysia</taxon>
        <taxon>Tineoidea</taxon>
        <taxon>Psychidae</taxon>
        <taxon>Oiketicinae</taxon>
        <taxon>Eumeta</taxon>
    </lineage>
</organism>
<proteinExistence type="predicted"/>
<dbReference type="Proteomes" id="UP000299102">
    <property type="component" value="Unassembled WGS sequence"/>
</dbReference>
<comment type="caution">
    <text evidence="1">The sequence shown here is derived from an EMBL/GenBank/DDBJ whole genome shotgun (WGS) entry which is preliminary data.</text>
</comment>
<keyword evidence="2" id="KW-1185">Reference proteome</keyword>
<sequence length="161" mass="19122">MKEERRKQQRESHQNRFISFPVVHSPYIYLRWPSACWAIHISFEIPMDLVRCVETRWSTPPMDLRQPGEVASAWSAFEEGRFLRFETIVQRCSFIVIIRSAPDKFENYSSVQDRELNPVFLLKAAKSTTGLFYISSFRIKIFRDEKSLRECDTLYRLAFSI</sequence>
<evidence type="ECO:0000313" key="1">
    <source>
        <dbReference type="EMBL" id="GBP20562.1"/>
    </source>
</evidence>
<evidence type="ECO:0000313" key="2">
    <source>
        <dbReference type="Proteomes" id="UP000299102"/>
    </source>
</evidence>
<dbReference type="AlphaFoldDB" id="A0A4C1U2M6"/>